<evidence type="ECO:0000313" key="2">
    <source>
        <dbReference type="Proteomes" id="UP000198287"/>
    </source>
</evidence>
<dbReference type="AlphaFoldDB" id="A0A226F117"/>
<evidence type="ECO:0000313" key="1">
    <source>
        <dbReference type="EMBL" id="OXA63168.1"/>
    </source>
</evidence>
<dbReference type="EMBL" id="LNIX01000001">
    <property type="protein sequence ID" value="OXA63168.1"/>
    <property type="molecule type" value="Genomic_DNA"/>
</dbReference>
<dbReference type="OMA" id="HFTHERL"/>
<proteinExistence type="predicted"/>
<accession>A0A226F117</accession>
<protein>
    <submittedName>
        <fullName evidence="1">Early 94 kDa protein</fullName>
    </submittedName>
</protein>
<dbReference type="OrthoDB" id="8120898at2759"/>
<keyword evidence="2" id="KW-1185">Reference proteome</keyword>
<gene>
    <name evidence="1" type="ORF">Fcan01_03193</name>
</gene>
<sequence>METNNAAVAAEEPTAAAPIPIFAWDLSGSTSGVTHYHAVGAKYLTKFLAEHSPKTSKDPAPIFLTWEDHAHQVTLDRLRQIIGSEYGCGGNTTSCIITWIQKNLGCSTPISLWLVTDGELMASDLAICSRLNHELNMNYVAFNFIIISRWKINMSVGAAFFSGSKIKIFMNEDLLKEIDTSEPFDYDKVHAANFDTAVPELSDYIQAKFMGTELQGLAEADKLHKLRLRLFAEIDKQEEHTEAQIKDANKSDHTDWTNKEMMEWLRSTKYYRNLKDFDVASFRTKVDSAISTLVNYIHNKNKSCQFFDILKMDYKQDKVGFAQPVKPDLDIDLESLEDLPEKCSFFDAVTLEVEQSTPVLLLQITDLIDKFWVNGNYTKFRRVADCPLFGQFEECMGHVFSIETVKQLFHNGYSKFRNPMTNKPCYGGLIPHPSFDDWNDYLLMITFFRGKNIRTCPALFYYRIWKYATGCEWLDDGVVTLLEQYALRRISVARTRLAFGSLAMDPVEVVPLPLTLFYCAEGSSLLFAQDSQLFLNDRLRQYYPVSRDLIHIMEKLGVSCDPEFISGRAVLFTAVSLLKTAGNQMSQKYALLSRIFRKQGKFITYEVNDYVDGDPSVFPIKFLALLNYSHKSLIPFSLPKVDLYDHVHIAYDAKLPLVPIFPETLRPKFIIQDQRKGKVIPNYKEILACVTQVSLKSSSGKRVSSSSNRIAPTKLDQTKLLSLNKLYINCVCANNRYPSLAEFEDFVWKEKRFYGDKVYLFPPQVQEFIRQVFDNYQDFAKELGVDEFIKRGTAGVSIIQRLELEGVTNAAVKNATFIEKCRKKWLV</sequence>
<reference evidence="1 2" key="1">
    <citation type="submission" date="2015-12" db="EMBL/GenBank/DDBJ databases">
        <title>The genome of Folsomia candida.</title>
        <authorList>
            <person name="Faddeeva A."/>
            <person name="Derks M.F."/>
            <person name="Anvar Y."/>
            <person name="Smit S."/>
            <person name="Van Straalen N."/>
            <person name="Roelofs D."/>
        </authorList>
    </citation>
    <scope>NUCLEOTIDE SEQUENCE [LARGE SCALE GENOMIC DNA]</scope>
    <source>
        <strain evidence="1 2">VU population</strain>
        <tissue evidence="1">Whole body</tissue>
    </source>
</reference>
<name>A0A226F117_FOLCA</name>
<comment type="caution">
    <text evidence="1">The sequence shown here is derived from an EMBL/GenBank/DDBJ whole genome shotgun (WGS) entry which is preliminary data.</text>
</comment>
<organism evidence="1 2">
    <name type="scientific">Folsomia candida</name>
    <name type="common">Springtail</name>
    <dbReference type="NCBI Taxonomy" id="158441"/>
    <lineage>
        <taxon>Eukaryota</taxon>
        <taxon>Metazoa</taxon>
        <taxon>Ecdysozoa</taxon>
        <taxon>Arthropoda</taxon>
        <taxon>Hexapoda</taxon>
        <taxon>Collembola</taxon>
        <taxon>Entomobryomorpha</taxon>
        <taxon>Isotomoidea</taxon>
        <taxon>Isotomidae</taxon>
        <taxon>Proisotominae</taxon>
        <taxon>Folsomia</taxon>
    </lineage>
</organism>
<dbReference type="Proteomes" id="UP000198287">
    <property type="component" value="Unassembled WGS sequence"/>
</dbReference>